<evidence type="ECO:0000313" key="3">
    <source>
        <dbReference type="Proteomes" id="UP000222626"/>
    </source>
</evidence>
<keyword evidence="3" id="KW-1185">Reference proteome</keyword>
<evidence type="ECO:0000313" key="2">
    <source>
        <dbReference type="EMBL" id="BBA26421.1"/>
    </source>
</evidence>
<keyword evidence="1" id="KW-1133">Transmembrane helix</keyword>
<feature type="transmembrane region" description="Helical" evidence="1">
    <location>
        <begin position="13"/>
        <end position="34"/>
    </location>
</feature>
<dbReference type="GeneID" id="54980017"/>
<dbReference type="Pfam" id="PF25755">
    <property type="entry name" value="Phage_T3_1_05"/>
    <property type="match status" value="1"/>
</dbReference>
<dbReference type="EMBL" id="LC216347">
    <property type="protein sequence ID" value="BBA26421.1"/>
    <property type="molecule type" value="Genomic_DNA"/>
</dbReference>
<protein>
    <submittedName>
        <fullName evidence="2">Uncharacterized protein</fullName>
    </submittedName>
</protein>
<evidence type="ECO:0000256" key="1">
    <source>
        <dbReference type="SAM" id="Phobius"/>
    </source>
</evidence>
<dbReference type="InterPro" id="IPR058006">
    <property type="entry name" value="1.05"/>
</dbReference>
<accession>A0A286P066</accession>
<dbReference type="KEGG" id="vg:54980017"/>
<dbReference type="Proteomes" id="UP000222626">
    <property type="component" value="Segment"/>
</dbReference>
<dbReference type="RefSeq" id="YP_009789867.1">
    <property type="nucleotide sequence ID" value="NC_047819.1"/>
</dbReference>
<keyword evidence="1" id="KW-0812">Transmembrane</keyword>
<reference evidence="2 3" key="1">
    <citation type="submission" date="2017-02" db="EMBL/GenBank/DDBJ databases">
        <title>T7phage infectious to Pectobacterium.</title>
        <authorList>
            <person name="Hirata H."/>
            <person name="Kashihara M."/>
        </authorList>
    </citation>
    <scope>NUCLEOTIDE SEQUENCE [LARGE SCALE GENOMIC DNA]</scope>
</reference>
<sequence>MIYELISNPDNKAIIIVSSCIIFPLLVLTLYRFYDEWLQSHKVQPRRFEADEVGKLSSLKFVANVPNVGYKTAFFQLGLGSCGKVITHLNWEERVDRYILTQVASDGERKDFIYYKKDVAGRIVLCYLDADN</sequence>
<name>A0A286P066_9CAUD</name>
<proteinExistence type="predicted"/>
<keyword evidence="1" id="KW-0472">Membrane</keyword>
<organism evidence="2 3">
    <name type="scientific">Pectobacterium phage PPWS4</name>
    <dbReference type="NCBI Taxonomy" id="1961914"/>
    <lineage>
        <taxon>Viruses</taxon>
        <taxon>Duplodnaviria</taxon>
        <taxon>Heunggongvirae</taxon>
        <taxon>Uroviricota</taxon>
        <taxon>Caudoviricetes</taxon>
        <taxon>Autographivirales</taxon>
        <taxon>Autotranscriptaviridae</taxon>
        <taxon>Studiervirinae</taxon>
        <taxon>Pektosvirus</taxon>
        <taxon>Pektosvirus PPWS4</taxon>
    </lineage>
</organism>